<dbReference type="Proteomes" id="UP001317532">
    <property type="component" value="Chromosome"/>
</dbReference>
<evidence type="ECO:0000313" key="8">
    <source>
        <dbReference type="Proteomes" id="UP001317532"/>
    </source>
</evidence>
<proteinExistence type="predicted"/>
<keyword evidence="5 6" id="KW-0472">Membrane</keyword>
<keyword evidence="3 6" id="KW-0812">Transmembrane</keyword>
<protein>
    <submittedName>
        <fullName evidence="7">Branched-chain amino acid ABC transporter permease</fullName>
    </submittedName>
</protein>
<feature type="transmembrane region" description="Helical" evidence="6">
    <location>
        <begin position="213"/>
        <end position="239"/>
    </location>
</feature>
<name>A0AAN1XW62_UNVUL</name>
<dbReference type="GO" id="GO:0005886">
    <property type="term" value="C:plasma membrane"/>
    <property type="evidence" value="ECO:0007669"/>
    <property type="project" value="UniProtKB-SubCell"/>
</dbReference>
<evidence type="ECO:0000256" key="2">
    <source>
        <dbReference type="ARBA" id="ARBA00022475"/>
    </source>
</evidence>
<dbReference type="InterPro" id="IPR001851">
    <property type="entry name" value="ABC_transp_permease"/>
</dbReference>
<dbReference type="InterPro" id="IPR043428">
    <property type="entry name" value="LivM-like"/>
</dbReference>
<reference evidence="7 8" key="1">
    <citation type="journal article" date="2022" name="ISME Commun">
        <title>Vulcanimicrobium alpinus gen. nov. sp. nov., the first cultivated representative of the candidate phylum 'Eremiobacterota', is a metabolically versatile aerobic anoxygenic phototroph.</title>
        <authorList>
            <person name="Yabe S."/>
            <person name="Muto K."/>
            <person name="Abe K."/>
            <person name="Yokota A."/>
            <person name="Staudigel H."/>
            <person name="Tebo B.M."/>
        </authorList>
    </citation>
    <scope>NUCLEOTIDE SEQUENCE [LARGE SCALE GENOMIC DNA]</scope>
    <source>
        <strain evidence="7 8">WC8-2</strain>
    </source>
</reference>
<feature type="transmembrane region" description="Helical" evidence="6">
    <location>
        <begin position="127"/>
        <end position="145"/>
    </location>
</feature>
<dbReference type="EMBL" id="AP025523">
    <property type="protein sequence ID" value="BDE06100.1"/>
    <property type="molecule type" value="Genomic_DNA"/>
</dbReference>
<evidence type="ECO:0000256" key="1">
    <source>
        <dbReference type="ARBA" id="ARBA00004651"/>
    </source>
</evidence>
<feature type="transmembrane region" description="Helical" evidence="6">
    <location>
        <begin position="89"/>
        <end position="107"/>
    </location>
</feature>
<evidence type="ECO:0000256" key="3">
    <source>
        <dbReference type="ARBA" id="ARBA00022692"/>
    </source>
</evidence>
<accession>A0AAN1XW62</accession>
<dbReference type="KEGG" id="vab:WPS_13760"/>
<evidence type="ECO:0000313" key="7">
    <source>
        <dbReference type="EMBL" id="BDE06100.1"/>
    </source>
</evidence>
<organism evidence="7 8">
    <name type="scientific">Vulcanimicrobium alpinum</name>
    <dbReference type="NCBI Taxonomy" id="3016050"/>
    <lineage>
        <taxon>Bacteria</taxon>
        <taxon>Bacillati</taxon>
        <taxon>Vulcanimicrobiota</taxon>
        <taxon>Vulcanimicrobiia</taxon>
        <taxon>Vulcanimicrobiales</taxon>
        <taxon>Vulcanimicrobiaceae</taxon>
        <taxon>Vulcanimicrobium</taxon>
    </lineage>
</organism>
<comment type="subcellular location">
    <subcellularLocation>
        <location evidence="1">Cell membrane</location>
        <topology evidence="1">Multi-pass membrane protein</topology>
    </subcellularLocation>
</comment>
<keyword evidence="2" id="KW-1003">Cell membrane</keyword>
<feature type="transmembrane region" description="Helical" evidence="6">
    <location>
        <begin position="251"/>
        <end position="272"/>
    </location>
</feature>
<dbReference type="AlphaFoldDB" id="A0AAN1XW62"/>
<feature type="transmembrane region" description="Helical" evidence="6">
    <location>
        <begin position="62"/>
        <end position="82"/>
    </location>
</feature>
<dbReference type="GO" id="GO:0015658">
    <property type="term" value="F:branched-chain amino acid transmembrane transporter activity"/>
    <property type="evidence" value="ECO:0007669"/>
    <property type="project" value="InterPro"/>
</dbReference>
<dbReference type="CDD" id="cd06581">
    <property type="entry name" value="TM_PBP1_LivM_like"/>
    <property type="match status" value="1"/>
</dbReference>
<dbReference type="PANTHER" id="PTHR30482">
    <property type="entry name" value="HIGH-AFFINITY BRANCHED-CHAIN AMINO ACID TRANSPORT SYSTEM PERMEASE"/>
    <property type="match status" value="1"/>
</dbReference>
<dbReference type="Pfam" id="PF02653">
    <property type="entry name" value="BPD_transp_2"/>
    <property type="match status" value="1"/>
</dbReference>
<keyword evidence="4 6" id="KW-1133">Transmembrane helix</keyword>
<evidence type="ECO:0000256" key="6">
    <source>
        <dbReference type="SAM" id="Phobius"/>
    </source>
</evidence>
<evidence type="ECO:0000256" key="5">
    <source>
        <dbReference type="ARBA" id="ARBA00023136"/>
    </source>
</evidence>
<dbReference type="RefSeq" id="WP_317997088.1">
    <property type="nucleotide sequence ID" value="NZ_AP025523.1"/>
</dbReference>
<keyword evidence="8" id="KW-1185">Reference proteome</keyword>
<sequence>MNLLDFYAKHSQLIDQIGINAILALSLSVSLQAGQLALSQVAFMGIAAYVSTILALQYHVPLVATIPFAMAASSAAAALLAFPVRRLRGVFLAIATIGFGEIVRVFANNLKITGGAEGISGIPNDATTPLIYGSLAIVVVVLLLLSRTKFALAVTLVREDEYAARGVGVDVGSARLLTLALGGAIAGLAGALHAHSANFITPADFGFATMEQVLVWCVIGGVASPVGAVLGATLLSILPEAIRFLADYREISNGVILLAVILFFPGGLSSLWQRGAVRVRT</sequence>
<gene>
    <name evidence="7" type="ORF">WPS_13760</name>
</gene>
<feature type="transmembrane region" description="Helical" evidence="6">
    <location>
        <begin position="36"/>
        <end position="56"/>
    </location>
</feature>
<evidence type="ECO:0000256" key="4">
    <source>
        <dbReference type="ARBA" id="ARBA00022989"/>
    </source>
</evidence>
<dbReference type="PANTHER" id="PTHR30482:SF10">
    <property type="entry name" value="HIGH-AFFINITY BRANCHED-CHAIN AMINO ACID TRANSPORT PROTEIN BRAE"/>
    <property type="match status" value="1"/>
</dbReference>